<evidence type="ECO:0000256" key="2">
    <source>
        <dbReference type="ARBA" id="ARBA00023125"/>
    </source>
</evidence>
<evidence type="ECO:0000256" key="1">
    <source>
        <dbReference type="ARBA" id="ARBA00023015"/>
    </source>
</evidence>
<dbReference type="KEGG" id="nec:KGD82_12790"/>
<keyword evidence="2 4" id="KW-0238">DNA-binding</keyword>
<feature type="domain" description="HTH tetR-type" evidence="5">
    <location>
        <begin position="29"/>
        <end position="89"/>
    </location>
</feature>
<protein>
    <submittedName>
        <fullName evidence="6">TetR/AcrR family transcriptional regulator C-terminal domain-containing protein</fullName>
    </submittedName>
</protein>
<keyword evidence="7" id="KW-1185">Reference proteome</keyword>
<reference evidence="6" key="1">
    <citation type="submission" date="2021-05" db="EMBL/GenBank/DDBJ databases">
        <authorList>
            <person name="Kaiqin L."/>
            <person name="Jian G."/>
        </authorList>
    </citation>
    <scope>NUCLEOTIDE SEQUENCE</scope>
    <source>
        <strain evidence="6">HDS5</strain>
    </source>
</reference>
<dbReference type="SUPFAM" id="SSF46689">
    <property type="entry name" value="Homeodomain-like"/>
    <property type="match status" value="1"/>
</dbReference>
<dbReference type="PANTHER" id="PTHR30055">
    <property type="entry name" value="HTH-TYPE TRANSCRIPTIONAL REGULATOR RUTR"/>
    <property type="match status" value="1"/>
</dbReference>
<keyword evidence="1" id="KW-0805">Transcription regulation</keyword>
<gene>
    <name evidence="6" type="ORF">KGD82_12790</name>
</gene>
<dbReference type="Proteomes" id="UP000682416">
    <property type="component" value="Chromosome"/>
</dbReference>
<dbReference type="AlphaFoldDB" id="A0A975LBS3"/>
<evidence type="ECO:0000259" key="5">
    <source>
        <dbReference type="PROSITE" id="PS50977"/>
    </source>
</evidence>
<evidence type="ECO:0000256" key="4">
    <source>
        <dbReference type="PROSITE-ProRule" id="PRU00335"/>
    </source>
</evidence>
<dbReference type="Gene3D" id="1.10.357.10">
    <property type="entry name" value="Tetracycline Repressor, domain 2"/>
    <property type="match status" value="1"/>
</dbReference>
<dbReference type="InterPro" id="IPR004111">
    <property type="entry name" value="Repressor_TetR_C"/>
</dbReference>
<evidence type="ECO:0000313" key="6">
    <source>
        <dbReference type="EMBL" id="QVJ02954.1"/>
    </source>
</evidence>
<dbReference type="Gene3D" id="1.10.10.60">
    <property type="entry name" value="Homeodomain-like"/>
    <property type="match status" value="1"/>
</dbReference>
<dbReference type="InterPro" id="IPR009057">
    <property type="entry name" value="Homeodomain-like_sf"/>
</dbReference>
<dbReference type="GO" id="GO:0045892">
    <property type="term" value="P:negative regulation of DNA-templated transcription"/>
    <property type="evidence" value="ECO:0007669"/>
    <property type="project" value="InterPro"/>
</dbReference>
<dbReference type="PROSITE" id="PS50977">
    <property type="entry name" value="HTH_TETR_2"/>
    <property type="match status" value="1"/>
</dbReference>
<dbReference type="Pfam" id="PF02909">
    <property type="entry name" value="TetR_C_1"/>
    <property type="match status" value="1"/>
</dbReference>
<dbReference type="GO" id="GO:0000976">
    <property type="term" value="F:transcription cis-regulatory region binding"/>
    <property type="evidence" value="ECO:0007669"/>
    <property type="project" value="TreeGrafter"/>
</dbReference>
<dbReference type="GO" id="GO:0003700">
    <property type="term" value="F:DNA-binding transcription factor activity"/>
    <property type="evidence" value="ECO:0007669"/>
    <property type="project" value="TreeGrafter"/>
</dbReference>
<sequence>MAPTRRSIEATLDLLWTGLGRPRRGPRHQLTVRRVMEAAMAVAESEGVDALSMRKVAAHLGVGASTLYTYVPDKDALLALMVDEMISQAPLPHTRPGTWREKVEAWAREDMASLRVHPWLIEVTSGPFVGPHAFAWTDSAIRVFDDTGLSAEVALAVVESVDALVRGHVAQIVVADRAESWSDPQGRSFVSVQESYLATRRAEGTRSASIERLQAPLDAMAVFERALAWLLDGVERDIAGRDVP</sequence>
<accession>A0A975LBS3</accession>
<dbReference type="EMBL" id="CP074402">
    <property type="protein sequence ID" value="QVJ02954.1"/>
    <property type="molecule type" value="Genomic_DNA"/>
</dbReference>
<dbReference type="Pfam" id="PF00440">
    <property type="entry name" value="TetR_N"/>
    <property type="match status" value="1"/>
</dbReference>
<evidence type="ECO:0000313" key="7">
    <source>
        <dbReference type="Proteomes" id="UP000682416"/>
    </source>
</evidence>
<organism evidence="6 7">
    <name type="scientific">Nocardiopsis eucommiae</name>
    <dbReference type="NCBI Taxonomy" id="2831970"/>
    <lineage>
        <taxon>Bacteria</taxon>
        <taxon>Bacillati</taxon>
        <taxon>Actinomycetota</taxon>
        <taxon>Actinomycetes</taxon>
        <taxon>Streptosporangiales</taxon>
        <taxon>Nocardiopsidaceae</taxon>
        <taxon>Nocardiopsis</taxon>
    </lineage>
</organism>
<feature type="DNA-binding region" description="H-T-H motif" evidence="4">
    <location>
        <begin position="52"/>
        <end position="71"/>
    </location>
</feature>
<dbReference type="InterPro" id="IPR001647">
    <property type="entry name" value="HTH_TetR"/>
</dbReference>
<dbReference type="PANTHER" id="PTHR30055:SF151">
    <property type="entry name" value="TRANSCRIPTIONAL REGULATORY PROTEIN"/>
    <property type="match status" value="1"/>
</dbReference>
<dbReference type="InterPro" id="IPR036271">
    <property type="entry name" value="Tet_transcr_reg_TetR-rel_C_sf"/>
</dbReference>
<dbReference type="SUPFAM" id="SSF48498">
    <property type="entry name" value="Tetracyclin repressor-like, C-terminal domain"/>
    <property type="match status" value="1"/>
</dbReference>
<name>A0A975LBS3_9ACTN</name>
<keyword evidence="3" id="KW-0804">Transcription</keyword>
<dbReference type="InterPro" id="IPR050109">
    <property type="entry name" value="HTH-type_TetR-like_transc_reg"/>
</dbReference>
<proteinExistence type="predicted"/>
<evidence type="ECO:0000256" key="3">
    <source>
        <dbReference type="ARBA" id="ARBA00023163"/>
    </source>
</evidence>